<dbReference type="PROSITE" id="PS50005">
    <property type="entry name" value="TPR"/>
    <property type="match status" value="1"/>
</dbReference>
<protein>
    <recommendedName>
        <fullName evidence="5">Clu domain-containing protein</fullName>
    </recommendedName>
</protein>
<dbReference type="Gene3D" id="1.25.40.10">
    <property type="entry name" value="Tetratricopeptide repeat domain"/>
    <property type="match status" value="2"/>
</dbReference>
<feature type="domain" description="Clu" evidence="5">
    <location>
        <begin position="248"/>
        <end position="449"/>
    </location>
</feature>
<feature type="region of interest" description="Disordered" evidence="4">
    <location>
        <begin position="177"/>
        <end position="203"/>
    </location>
</feature>
<sequence length="1414" mass="146042">MASKSNTAPALPEATEGAAAASHSLSLPADGPEPHGSPLESAPSDPSGFVLSPSPSVEGEALRSPGGDPVDSDAAATQPALGQPGSGPSATSPGPCAESAAAPGTATPPGSVAAVASGHAAAATSGYDDVLEDGPADAGGYQDVLPLGPDDAAEYDSSVLRPGVALAAVPTYAATATASSDDGEDGDGGAASTVDAAGPAAQPTLRAPTKAEILADMRAREAALERVLNSTSGISGQFYTERRRLTITPHEEVDRAENLAKLRSNFVTTTEQTAKEVAHAYHAGIWARVNDRRGSPAEVLRAALLSVRPNGTLVMVAEGVAGGVKVMDKTSGVFYKISDDLYNLYGGSSVMRDKPAKHELAALTFLHEEIDSPHLTAPLASCIDVTCREGSGGARVYRVQAFSALPIGATTLRLGSADGGSTLHLCEAAEPIAASLAAELHLAPSRARRVQRRVKVHAYLSKRPARSPTALPDLGPAMEAMLDRLGAGRLQEGSTGTCAEAEARFGVVLDPFHCPAVQHQCHVGALGGAAHAKGPTRSKTVADRSSKHETLPKTTISTAGAVSVTAAAAAADSGVVASAAAPPSLPPAEPAPGAAAAPAAATRAATVPAAATRSAVAPAGEAAASAGPRSLHYTSGLKPELGDAAAAEVAAAQKLASAKVAALAKEVSSLPDISPVLPERLRDGLSTLSPLPFDVEMHILPTGERCIVDTHRLLVPEPASNVVERDEFVAVVWRAEAPGRPAVTAVVSVPSDHPDKAGVAVTKALGSEAPLEMASWERPVRNCGVVVRAACDETVRVLLVCPDLYWHAAPLTALYPPMAGRVVRELAPACPAVSPDDVADGEGTRLAFCEVLLSQANAELAAAAIVASVRDLGASSDFQQLRAAVKAGLHSRGMGLRHVARVWDATVALGSSEEQRQHLRLALACACLPRPGSSAGLALESLCEWRSIVHEDSAADRLLWAAACAGARAAACKGRLASPVVGRVLAKTVTAILQQEGIIELWLAAQESCTVSVKAAAAGGARASKLASAGHGSKFRNNAPLTLKYLMDEVAHRQRTSTVGGCGWAELLHQIGSLSRLSADQQHLGTLALACACGHGGGSRGAHRLGILLSNLSSAVRDWGMPAEALGVDEATLSMLRSEEEPRAESISALLNNVGGCYEDLGMYEKAIECYEESLALKAATIGERHSDYATTLNNLALAHARCLRLDKALELLQQCRTIRRDLDEVASPAYSVTLNNVAQILLELERPQDALPVYEEALAIKRAVYGEGNPQVATTMCNYAACLRTLGRQDEAAELYRAGTAIMTTAQGRAHPERLVFMHNSGMLEMKRGRFADAEAAFRDCAEAMEEAGRAGSREHSTELMHMASAIGRGGDIERALTVAFTAHEALLVSEGGTGETASACARLIEQLSAALA</sequence>
<dbReference type="SMART" id="SM00028">
    <property type="entry name" value="TPR"/>
    <property type="match status" value="4"/>
</dbReference>
<accession>A0A5A8DEN4</accession>
<dbReference type="InterPro" id="IPR011990">
    <property type="entry name" value="TPR-like_helical_dom_sf"/>
</dbReference>
<feature type="region of interest" description="Disordered" evidence="4">
    <location>
        <begin position="528"/>
        <end position="552"/>
    </location>
</feature>
<dbReference type="PANTHER" id="PTHR45641">
    <property type="entry name" value="TETRATRICOPEPTIDE REPEAT PROTEIN (AFU_ORTHOLOGUE AFUA_6G03870)"/>
    <property type="match status" value="1"/>
</dbReference>
<evidence type="ECO:0000256" key="2">
    <source>
        <dbReference type="ARBA" id="ARBA00022803"/>
    </source>
</evidence>
<dbReference type="InterPro" id="IPR025697">
    <property type="entry name" value="CLU_dom"/>
</dbReference>
<reference evidence="8 9" key="1">
    <citation type="submission" date="2019-07" db="EMBL/GenBank/DDBJ databases">
        <title>Genomes of Cafeteria roenbergensis.</title>
        <authorList>
            <person name="Fischer M.G."/>
            <person name="Hackl T."/>
            <person name="Roman M."/>
        </authorList>
    </citation>
    <scope>NUCLEOTIDE SEQUENCE [LARGE SCALE GENOMIC DNA]</scope>
    <source>
        <strain evidence="6 9">Cflag</strain>
        <strain evidence="7 8">RCC970-E3</strain>
    </source>
</reference>
<feature type="repeat" description="TPR" evidence="3">
    <location>
        <begin position="1148"/>
        <end position="1181"/>
    </location>
</feature>
<dbReference type="Proteomes" id="UP000324907">
    <property type="component" value="Unassembled WGS sequence"/>
</dbReference>
<feature type="compositionally biased region" description="Low complexity" evidence="4">
    <location>
        <begin position="82"/>
        <end position="123"/>
    </location>
</feature>
<evidence type="ECO:0000313" key="7">
    <source>
        <dbReference type="EMBL" id="KAA0170698.1"/>
    </source>
</evidence>
<name>A0A5A8DEN4_CAFRO</name>
<evidence type="ECO:0000256" key="3">
    <source>
        <dbReference type="PROSITE-ProRule" id="PRU00339"/>
    </source>
</evidence>
<evidence type="ECO:0000256" key="1">
    <source>
        <dbReference type="ARBA" id="ARBA00022737"/>
    </source>
</evidence>
<gene>
    <name evidence="7" type="ORF">FNF28_01242</name>
    <name evidence="6" type="ORF">FNF31_03178</name>
</gene>
<feature type="compositionally biased region" description="Low complexity" evidence="4">
    <location>
        <begin position="7"/>
        <end position="29"/>
    </location>
</feature>
<keyword evidence="1" id="KW-0677">Repeat</keyword>
<dbReference type="SUPFAM" id="SSF48452">
    <property type="entry name" value="TPR-like"/>
    <property type="match status" value="1"/>
</dbReference>
<dbReference type="EMBL" id="VLTM01000026">
    <property type="protein sequence ID" value="KAA0162650.1"/>
    <property type="molecule type" value="Genomic_DNA"/>
</dbReference>
<dbReference type="InterPro" id="IPR019734">
    <property type="entry name" value="TPR_rpt"/>
</dbReference>
<evidence type="ECO:0000256" key="4">
    <source>
        <dbReference type="SAM" id="MobiDB-lite"/>
    </source>
</evidence>
<dbReference type="Pfam" id="PF13236">
    <property type="entry name" value="CLU"/>
    <property type="match status" value="1"/>
</dbReference>
<comment type="caution">
    <text evidence="6">The sequence shown here is derived from an EMBL/GenBank/DDBJ whole genome shotgun (WGS) entry which is preliminary data.</text>
</comment>
<feature type="compositionally biased region" description="Basic and acidic residues" evidence="4">
    <location>
        <begin position="540"/>
        <end position="551"/>
    </location>
</feature>
<evidence type="ECO:0000313" key="8">
    <source>
        <dbReference type="Proteomes" id="UP000324907"/>
    </source>
</evidence>
<evidence type="ECO:0000313" key="6">
    <source>
        <dbReference type="EMBL" id="KAA0162650.1"/>
    </source>
</evidence>
<dbReference type="Proteomes" id="UP000325113">
    <property type="component" value="Unassembled WGS sequence"/>
</dbReference>
<feature type="region of interest" description="Disordered" evidence="4">
    <location>
        <begin position="1"/>
        <end position="143"/>
    </location>
</feature>
<keyword evidence="2 3" id="KW-0802">TPR repeat</keyword>
<evidence type="ECO:0000259" key="5">
    <source>
        <dbReference type="Pfam" id="PF13236"/>
    </source>
</evidence>
<dbReference type="Pfam" id="PF13424">
    <property type="entry name" value="TPR_12"/>
    <property type="match status" value="2"/>
</dbReference>
<dbReference type="EMBL" id="VLTL01000011">
    <property type="protein sequence ID" value="KAA0170698.1"/>
    <property type="molecule type" value="Genomic_DNA"/>
</dbReference>
<organism evidence="6 9">
    <name type="scientific">Cafeteria roenbergensis</name>
    <name type="common">Marine flagellate</name>
    <dbReference type="NCBI Taxonomy" id="33653"/>
    <lineage>
        <taxon>Eukaryota</taxon>
        <taxon>Sar</taxon>
        <taxon>Stramenopiles</taxon>
        <taxon>Bigyra</taxon>
        <taxon>Opalozoa</taxon>
        <taxon>Bicosoecida</taxon>
        <taxon>Cafeteriaceae</taxon>
        <taxon>Cafeteria</taxon>
    </lineage>
</organism>
<proteinExistence type="predicted"/>
<evidence type="ECO:0000313" key="9">
    <source>
        <dbReference type="Proteomes" id="UP000325113"/>
    </source>
</evidence>